<dbReference type="InterPro" id="IPR009799">
    <property type="entry name" value="EthD_dom"/>
</dbReference>
<dbReference type="Proteomes" id="UP000294739">
    <property type="component" value="Unassembled WGS sequence"/>
</dbReference>
<dbReference type="PANTHER" id="PTHR40260">
    <property type="entry name" value="BLR8190 PROTEIN"/>
    <property type="match status" value="1"/>
</dbReference>
<dbReference type="AlphaFoldDB" id="A0A4R5DBU0"/>
<gene>
    <name evidence="2" type="ORF">E1269_18880</name>
</gene>
<dbReference type="InParanoid" id="A0A4R5DBU0"/>
<name>A0A4R5DBU0_9ACTN</name>
<dbReference type="InterPro" id="IPR011008">
    <property type="entry name" value="Dimeric_a/b-barrel"/>
</dbReference>
<dbReference type="OrthoDB" id="5294870at2"/>
<evidence type="ECO:0000259" key="1">
    <source>
        <dbReference type="Pfam" id="PF07110"/>
    </source>
</evidence>
<protein>
    <submittedName>
        <fullName evidence="2">EthD family reductase</fullName>
    </submittedName>
</protein>
<feature type="domain" description="EthD" evidence="1">
    <location>
        <begin position="13"/>
        <end position="89"/>
    </location>
</feature>
<evidence type="ECO:0000313" key="3">
    <source>
        <dbReference type="Proteomes" id="UP000294739"/>
    </source>
</evidence>
<dbReference type="GO" id="GO:0016491">
    <property type="term" value="F:oxidoreductase activity"/>
    <property type="evidence" value="ECO:0007669"/>
    <property type="project" value="InterPro"/>
</dbReference>
<dbReference type="EMBL" id="SMKZ01000028">
    <property type="protein sequence ID" value="TDE08005.1"/>
    <property type="molecule type" value="Genomic_DNA"/>
</dbReference>
<dbReference type="Pfam" id="PF07110">
    <property type="entry name" value="EthD"/>
    <property type="match status" value="1"/>
</dbReference>
<dbReference type="PANTHER" id="PTHR40260:SF2">
    <property type="entry name" value="BLR8190 PROTEIN"/>
    <property type="match status" value="1"/>
</dbReference>
<keyword evidence="3" id="KW-1185">Reference proteome</keyword>
<proteinExistence type="predicted"/>
<comment type="caution">
    <text evidence="2">The sequence shown here is derived from an EMBL/GenBank/DDBJ whole genome shotgun (WGS) entry which is preliminary data.</text>
</comment>
<dbReference type="SUPFAM" id="SSF54909">
    <property type="entry name" value="Dimeric alpha+beta barrel"/>
    <property type="match status" value="1"/>
</dbReference>
<organism evidence="2 3">
    <name type="scientific">Jiangella asiatica</name>
    <dbReference type="NCBI Taxonomy" id="2530372"/>
    <lineage>
        <taxon>Bacteria</taxon>
        <taxon>Bacillati</taxon>
        <taxon>Actinomycetota</taxon>
        <taxon>Actinomycetes</taxon>
        <taxon>Jiangellales</taxon>
        <taxon>Jiangellaceae</taxon>
        <taxon>Jiangella</taxon>
    </lineage>
</organism>
<reference evidence="2 3" key="1">
    <citation type="submission" date="2019-03" db="EMBL/GenBank/DDBJ databases">
        <title>Draft genome sequences of novel Actinobacteria.</title>
        <authorList>
            <person name="Sahin N."/>
            <person name="Ay H."/>
            <person name="Saygin H."/>
        </authorList>
    </citation>
    <scope>NUCLEOTIDE SEQUENCE [LARGE SCALE GENOMIC DNA]</scope>
    <source>
        <strain evidence="2 3">5K138</strain>
    </source>
</reference>
<dbReference type="NCBIfam" id="TIGR02118">
    <property type="entry name" value="EthD family reductase"/>
    <property type="match status" value="1"/>
</dbReference>
<evidence type="ECO:0000313" key="2">
    <source>
        <dbReference type="EMBL" id="TDE08005.1"/>
    </source>
</evidence>
<accession>A0A4R5DBU0</accession>
<dbReference type="Gene3D" id="3.30.70.100">
    <property type="match status" value="1"/>
</dbReference>
<sequence>MYKVTVLYGWPDDPAAFDAYYRDVHLPIARLMRGLSGWTLSWVGKQDGDVMPPVYLVVELYAPDIETMTTVLDSPAGRAARNDVPNFATGGATMLFGVEEQVSVA</sequence>
<dbReference type="RefSeq" id="WP_131897342.1">
    <property type="nucleotide sequence ID" value="NZ_SMKZ01000028.1"/>
</dbReference>